<dbReference type="STRING" id="244447.ENSCSEP00000009093"/>
<dbReference type="NCBIfam" id="TIGR00815">
    <property type="entry name" value="sulP"/>
    <property type="match status" value="1"/>
</dbReference>
<feature type="region of interest" description="Disordered" evidence="5">
    <location>
        <begin position="571"/>
        <end position="592"/>
    </location>
</feature>
<dbReference type="PROSITE" id="PS50801">
    <property type="entry name" value="STAS"/>
    <property type="match status" value="1"/>
</dbReference>
<feature type="transmembrane region" description="Helical" evidence="6">
    <location>
        <begin position="93"/>
        <end position="118"/>
    </location>
</feature>
<feature type="transmembrane region" description="Helical" evidence="6">
    <location>
        <begin position="209"/>
        <end position="231"/>
    </location>
</feature>
<dbReference type="SUPFAM" id="SSF52091">
    <property type="entry name" value="SpoIIaa-like"/>
    <property type="match status" value="1"/>
</dbReference>
<dbReference type="GeneTree" id="ENSGT01150000286960"/>
<feature type="transmembrane region" description="Helical" evidence="6">
    <location>
        <begin position="462"/>
        <end position="494"/>
    </location>
</feature>
<dbReference type="InterPro" id="IPR002645">
    <property type="entry name" value="STAS_dom"/>
</dbReference>
<accession>A0A3P8V119</accession>
<feature type="domain" description="STAS" evidence="7">
    <location>
        <begin position="518"/>
        <end position="627"/>
    </location>
</feature>
<evidence type="ECO:0000313" key="8">
    <source>
        <dbReference type="Ensembl" id="ENSCSEP00000009093.1"/>
    </source>
</evidence>
<feature type="transmembrane region" description="Helical" evidence="6">
    <location>
        <begin position="410"/>
        <end position="441"/>
    </location>
</feature>
<dbReference type="InterPro" id="IPR001902">
    <property type="entry name" value="SLC26A/SulP_fam"/>
</dbReference>
<dbReference type="InterPro" id="IPR036513">
    <property type="entry name" value="STAS_dom_sf"/>
</dbReference>
<feature type="compositionally biased region" description="Basic residues" evidence="5">
    <location>
        <begin position="572"/>
        <end position="581"/>
    </location>
</feature>
<reference evidence="8 9" key="1">
    <citation type="journal article" date="2014" name="Nat. Genet.">
        <title>Whole-genome sequence of a flatfish provides insights into ZW sex chromosome evolution and adaptation to a benthic lifestyle.</title>
        <authorList>
            <person name="Chen S."/>
            <person name="Zhang G."/>
            <person name="Shao C."/>
            <person name="Huang Q."/>
            <person name="Liu G."/>
            <person name="Zhang P."/>
            <person name="Song W."/>
            <person name="An N."/>
            <person name="Chalopin D."/>
            <person name="Volff J.N."/>
            <person name="Hong Y."/>
            <person name="Li Q."/>
            <person name="Sha Z."/>
            <person name="Zhou H."/>
            <person name="Xie M."/>
            <person name="Yu Q."/>
            <person name="Liu Y."/>
            <person name="Xiang H."/>
            <person name="Wang N."/>
            <person name="Wu K."/>
            <person name="Yang C."/>
            <person name="Zhou Q."/>
            <person name="Liao X."/>
            <person name="Yang L."/>
            <person name="Hu Q."/>
            <person name="Zhang J."/>
            <person name="Meng L."/>
            <person name="Jin L."/>
            <person name="Tian Y."/>
            <person name="Lian J."/>
            <person name="Yang J."/>
            <person name="Miao G."/>
            <person name="Liu S."/>
            <person name="Liang Z."/>
            <person name="Yan F."/>
            <person name="Li Y."/>
            <person name="Sun B."/>
            <person name="Zhang H."/>
            <person name="Zhang J."/>
            <person name="Zhu Y."/>
            <person name="Du M."/>
            <person name="Zhao Y."/>
            <person name="Schartl M."/>
            <person name="Tang Q."/>
            <person name="Wang J."/>
        </authorList>
    </citation>
    <scope>NUCLEOTIDE SEQUENCE</scope>
</reference>
<dbReference type="AlphaFoldDB" id="A0A3P8V119"/>
<dbReference type="InterPro" id="IPR011547">
    <property type="entry name" value="SLC26A/SulP_dom"/>
</dbReference>
<organism evidence="8 9">
    <name type="scientific">Cynoglossus semilaevis</name>
    <name type="common">Tongue sole</name>
    <dbReference type="NCBI Taxonomy" id="244447"/>
    <lineage>
        <taxon>Eukaryota</taxon>
        <taxon>Metazoa</taxon>
        <taxon>Chordata</taxon>
        <taxon>Craniata</taxon>
        <taxon>Vertebrata</taxon>
        <taxon>Euteleostomi</taxon>
        <taxon>Actinopterygii</taxon>
        <taxon>Neopterygii</taxon>
        <taxon>Teleostei</taxon>
        <taxon>Neoteleostei</taxon>
        <taxon>Acanthomorphata</taxon>
        <taxon>Carangaria</taxon>
        <taxon>Pleuronectiformes</taxon>
        <taxon>Pleuronectoidei</taxon>
        <taxon>Cynoglossidae</taxon>
        <taxon>Cynoglossinae</taxon>
        <taxon>Cynoglossus</taxon>
    </lineage>
</organism>
<feature type="transmembrane region" description="Helical" evidence="6">
    <location>
        <begin position="366"/>
        <end position="390"/>
    </location>
</feature>
<dbReference type="GO" id="GO:0055085">
    <property type="term" value="P:transmembrane transport"/>
    <property type="evidence" value="ECO:0007669"/>
    <property type="project" value="InterPro"/>
</dbReference>
<dbReference type="Pfam" id="PF00916">
    <property type="entry name" value="Sulfate_transp"/>
    <property type="match status" value="1"/>
</dbReference>
<evidence type="ECO:0000313" key="9">
    <source>
        <dbReference type="Proteomes" id="UP000265120"/>
    </source>
</evidence>
<dbReference type="InParanoid" id="A0A3P8V119"/>
<comment type="subcellular location">
    <subcellularLocation>
        <location evidence="1">Membrane</location>
        <topology evidence="1">Multi-pass membrane protein</topology>
    </subcellularLocation>
</comment>
<feature type="transmembrane region" description="Helical" evidence="6">
    <location>
        <begin position="179"/>
        <end position="202"/>
    </location>
</feature>
<keyword evidence="3 6" id="KW-1133">Transmembrane helix</keyword>
<evidence type="ECO:0000256" key="3">
    <source>
        <dbReference type="ARBA" id="ARBA00022989"/>
    </source>
</evidence>
<evidence type="ECO:0000256" key="2">
    <source>
        <dbReference type="ARBA" id="ARBA00022692"/>
    </source>
</evidence>
<dbReference type="Ensembl" id="ENSCSET00000009200.1">
    <property type="protein sequence ID" value="ENSCSEP00000009093.1"/>
    <property type="gene ID" value="ENSCSEG00000005816.1"/>
</dbReference>
<evidence type="ECO:0000256" key="6">
    <source>
        <dbReference type="SAM" id="Phobius"/>
    </source>
</evidence>
<reference evidence="8" key="3">
    <citation type="submission" date="2025-09" db="UniProtKB">
        <authorList>
            <consortium name="Ensembl"/>
        </authorList>
    </citation>
    <scope>IDENTIFICATION</scope>
</reference>
<dbReference type="OMA" id="TIFRIQW"/>
<evidence type="ECO:0000256" key="4">
    <source>
        <dbReference type="ARBA" id="ARBA00023136"/>
    </source>
</evidence>
<keyword evidence="4 6" id="KW-0472">Membrane</keyword>
<name>A0A3P8V119_CYNSE</name>
<sequence>TMGHRVMDYSIHRNVLHEEAVDEMAERSRSNIHLCDQIKQSMRCSGPRLKKCILHKVPIIKWLPRYSIRDNAVGDLVAGVSTGIMHISQGISYALIASIPSVYGLYASFYPVLIYTIFGSSRHVSIGPSSALSVMVRGLTDRLAPDSDFMVWDNETNSSVVDTDSQDERSTQINSAVTILAGIFQVIIFLGLIHFGVVVSFLSDPLVRGYITAVGFHTILSQLGNIFGIQYVKHSGLNLIEVCYVLQQTNIANLLVFIVTFVCLLIAKKLNELLNRKITIPLPLELLVIISTVISWKFNFKETFDVKVVGKIPSGLQPPTFPPASTFVQVIGDAFAIAVVSFGMSISMAQMFALKFGYKVDSNQELLAMGLCNFIGGTFQSLAVSVSVSRSMVQVNTGGKTQVGTTIPTLFMNLIIFSLFLSVKCLLLTQAVLSAIICVSLKGTVKQLKDIPELWKKDKIDMAIWLVSFILTVLLNPDMGLFASIGFSIVTVVFRSQKPKYSLLGQVKDTDIYRPLEDYDQVKQVPGIVIFRSSATIYFANADMYQDALRKKSGIDVTKILNAKMKLEEKKKKLQKKNKKSKQGDMEPEKDISVIDLDPEPSHTFPRAIILDLSLVSFLDTMAVKALKNFPSPLFNKSLVVDRLQRLDFFSDKVTKSCVFSTLHDAVLYCQSPYEREDEVNYCPSIKYTLFSTCNTV</sequence>
<evidence type="ECO:0000259" key="7">
    <source>
        <dbReference type="PROSITE" id="PS50801"/>
    </source>
</evidence>
<dbReference type="Proteomes" id="UP000265120">
    <property type="component" value="Chromosome 10"/>
</dbReference>
<proteinExistence type="predicted"/>
<evidence type="ECO:0000256" key="1">
    <source>
        <dbReference type="ARBA" id="ARBA00004141"/>
    </source>
</evidence>
<keyword evidence="9" id="KW-1185">Reference proteome</keyword>
<dbReference type="Gene3D" id="3.30.750.24">
    <property type="entry name" value="STAS domain"/>
    <property type="match status" value="1"/>
</dbReference>
<dbReference type="GO" id="GO:0016020">
    <property type="term" value="C:membrane"/>
    <property type="evidence" value="ECO:0007669"/>
    <property type="project" value="UniProtKB-SubCell"/>
</dbReference>
<evidence type="ECO:0000256" key="5">
    <source>
        <dbReference type="SAM" id="MobiDB-lite"/>
    </source>
</evidence>
<dbReference type="Pfam" id="PF01740">
    <property type="entry name" value="STAS"/>
    <property type="match status" value="1"/>
</dbReference>
<keyword evidence="2 6" id="KW-0812">Transmembrane</keyword>
<feature type="transmembrane region" description="Helical" evidence="6">
    <location>
        <begin position="334"/>
        <end position="354"/>
    </location>
</feature>
<feature type="compositionally biased region" description="Basic and acidic residues" evidence="5">
    <location>
        <begin position="582"/>
        <end position="592"/>
    </location>
</feature>
<reference evidence="8" key="2">
    <citation type="submission" date="2025-08" db="UniProtKB">
        <authorList>
            <consortium name="Ensembl"/>
        </authorList>
    </citation>
    <scope>IDENTIFICATION</scope>
</reference>
<dbReference type="PANTHER" id="PTHR11814">
    <property type="entry name" value="SULFATE TRANSPORTER"/>
    <property type="match status" value="1"/>
</dbReference>
<feature type="transmembrane region" description="Helical" evidence="6">
    <location>
        <begin position="251"/>
        <end position="267"/>
    </location>
</feature>
<protein>
    <submittedName>
        <fullName evidence="8">Solute carrier family 26 member 6</fullName>
    </submittedName>
</protein>